<dbReference type="InterPro" id="IPR036854">
    <property type="entry name" value="Photo_II_D1/D2_sf"/>
</dbReference>
<keyword evidence="4" id="KW-0148">Chlorophyll</keyword>
<keyword evidence="6" id="KW-0597">Phosphoprotein</keyword>
<evidence type="ECO:0000256" key="3">
    <source>
        <dbReference type="ARBA" id="ARBA00022448"/>
    </source>
</evidence>
<evidence type="ECO:0000256" key="7">
    <source>
        <dbReference type="ARBA" id="ARBA00022640"/>
    </source>
</evidence>
<dbReference type="Gramene" id="OE9A077479T1">
    <property type="protein sequence ID" value="OE9A077479C1"/>
    <property type="gene ID" value="OE9A077479"/>
</dbReference>
<dbReference type="Proteomes" id="UP000594638">
    <property type="component" value="Unassembled WGS sequence"/>
</dbReference>
<comment type="caution">
    <text evidence="20">The sequence shown here is derived from an EMBL/GenBank/DDBJ whole genome shotgun (WGS) entry which is preliminary data.</text>
</comment>
<evidence type="ECO:0000256" key="19">
    <source>
        <dbReference type="SAM" id="Phobius"/>
    </source>
</evidence>
<dbReference type="GO" id="GO:0009523">
    <property type="term" value="C:photosystem II"/>
    <property type="evidence" value="ECO:0007669"/>
    <property type="project" value="UniProtKB-KW"/>
</dbReference>
<dbReference type="PANTHER" id="PTHR33149">
    <property type="entry name" value="PHOTOSYSTEM II PROTEIN D1"/>
    <property type="match status" value="1"/>
</dbReference>
<keyword evidence="21" id="KW-1185">Reference proteome</keyword>
<comment type="subcellular location">
    <subcellularLocation>
        <location evidence="1">Membrane</location>
        <topology evidence="1">Multi-pass membrane protein</topology>
    </subcellularLocation>
</comment>
<dbReference type="GO" id="GO:0009772">
    <property type="term" value="P:photosynthetic electron transport in photosystem II"/>
    <property type="evidence" value="ECO:0007669"/>
    <property type="project" value="InterPro"/>
</dbReference>
<dbReference type="PANTHER" id="PTHR33149:SF12">
    <property type="entry name" value="PHOTOSYSTEM II D2 PROTEIN"/>
    <property type="match status" value="1"/>
</dbReference>
<sequence length="169" mass="18074">MGEVSEAICNVAGAAEGVNGVDDGDGDGDNSGTGDDRRVMVVTSGDSGVAPVTAKKAIKQSLDLLNSANRFWSQIFGVAFSNKRWLHFFMLLVPVTGLWMSSLGVINLALNLCAYDFVSQEIRAAEDPEFETFYTKKIILNEGTSRLKTNFSNLLGKGFDMIGASAPIA</sequence>
<evidence type="ECO:0000256" key="11">
    <source>
        <dbReference type="ARBA" id="ARBA00022982"/>
    </source>
</evidence>
<evidence type="ECO:0000256" key="12">
    <source>
        <dbReference type="ARBA" id="ARBA00022989"/>
    </source>
</evidence>
<accession>A0A8S0QP96</accession>
<protein>
    <submittedName>
        <fullName evidence="20">Photosystem II D2, partial (Chloroplast)</fullName>
    </submittedName>
</protein>
<keyword evidence="12 19" id="KW-1133">Transmembrane helix</keyword>
<dbReference type="Pfam" id="PF00124">
    <property type="entry name" value="Photo_RC"/>
    <property type="match status" value="1"/>
</dbReference>
<evidence type="ECO:0000256" key="9">
    <source>
        <dbReference type="ARBA" id="ARBA00022723"/>
    </source>
</evidence>
<gene>
    <name evidence="20" type="ORF">OLEA9_A077479</name>
</gene>
<evidence type="ECO:0000313" key="21">
    <source>
        <dbReference type="Proteomes" id="UP000594638"/>
    </source>
</evidence>
<keyword evidence="18" id="KW-0604">Photosystem II</keyword>
<dbReference type="SUPFAM" id="SSF81483">
    <property type="entry name" value="Bacterial photosystem II reaction centre, L and M subunits"/>
    <property type="match status" value="1"/>
</dbReference>
<dbReference type="AlphaFoldDB" id="A0A8S0QP96"/>
<evidence type="ECO:0000256" key="18">
    <source>
        <dbReference type="ARBA" id="ARBA00023276"/>
    </source>
</evidence>
<dbReference type="GO" id="GO:0046872">
    <property type="term" value="F:metal ion binding"/>
    <property type="evidence" value="ECO:0007669"/>
    <property type="project" value="UniProtKB-KW"/>
</dbReference>
<proteinExistence type="inferred from homology"/>
<evidence type="ECO:0000256" key="1">
    <source>
        <dbReference type="ARBA" id="ARBA00004141"/>
    </source>
</evidence>
<evidence type="ECO:0000256" key="2">
    <source>
        <dbReference type="ARBA" id="ARBA00008204"/>
    </source>
</evidence>
<evidence type="ECO:0000256" key="15">
    <source>
        <dbReference type="ARBA" id="ARBA00023002"/>
    </source>
</evidence>
<keyword evidence="3" id="KW-0813">Transport</keyword>
<dbReference type="GO" id="GO:0009535">
    <property type="term" value="C:chloroplast thylakoid membrane"/>
    <property type="evidence" value="ECO:0007669"/>
    <property type="project" value="TreeGrafter"/>
</dbReference>
<dbReference type="Gene3D" id="1.20.85.10">
    <property type="entry name" value="Photosystem II protein D1-like"/>
    <property type="match status" value="1"/>
</dbReference>
<keyword evidence="16" id="KW-0408">Iron</keyword>
<evidence type="ECO:0000313" key="20">
    <source>
        <dbReference type="EMBL" id="CAA2968398.1"/>
    </source>
</evidence>
<keyword evidence="7" id="KW-0934">Plastid</keyword>
<feature type="transmembrane region" description="Helical" evidence="19">
    <location>
        <begin position="88"/>
        <end position="110"/>
    </location>
</feature>
<evidence type="ECO:0000256" key="8">
    <source>
        <dbReference type="ARBA" id="ARBA00022692"/>
    </source>
</evidence>
<evidence type="ECO:0000256" key="17">
    <source>
        <dbReference type="ARBA" id="ARBA00023136"/>
    </source>
</evidence>
<evidence type="ECO:0000256" key="6">
    <source>
        <dbReference type="ARBA" id="ARBA00022553"/>
    </source>
</evidence>
<evidence type="ECO:0000256" key="5">
    <source>
        <dbReference type="ARBA" id="ARBA00022531"/>
    </source>
</evidence>
<reference evidence="20 21" key="1">
    <citation type="submission" date="2019-12" db="EMBL/GenBank/DDBJ databases">
        <authorList>
            <person name="Alioto T."/>
            <person name="Alioto T."/>
            <person name="Gomez Garrido J."/>
        </authorList>
    </citation>
    <scope>NUCLEOTIDE SEQUENCE [LARGE SCALE GENOMIC DNA]</scope>
</reference>
<keyword evidence="10" id="KW-0460">Magnesium</keyword>
<dbReference type="GO" id="GO:0016491">
    <property type="term" value="F:oxidoreductase activity"/>
    <property type="evidence" value="ECO:0007669"/>
    <property type="project" value="UniProtKB-KW"/>
</dbReference>
<dbReference type="InterPro" id="IPR055266">
    <property type="entry name" value="D1/D2"/>
</dbReference>
<dbReference type="OrthoDB" id="1888039at2759"/>
<dbReference type="GO" id="GO:0016168">
    <property type="term" value="F:chlorophyll binding"/>
    <property type="evidence" value="ECO:0007669"/>
    <property type="project" value="UniProtKB-KW"/>
</dbReference>
<evidence type="ECO:0000256" key="10">
    <source>
        <dbReference type="ARBA" id="ARBA00022842"/>
    </source>
</evidence>
<keyword evidence="5" id="KW-0602">Photosynthesis</keyword>
<dbReference type="EMBL" id="CACTIH010001906">
    <property type="protein sequence ID" value="CAA2968398.1"/>
    <property type="molecule type" value="Genomic_DNA"/>
</dbReference>
<name>A0A8S0QP96_OLEEU</name>
<dbReference type="InterPro" id="IPR000484">
    <property type="entry name" value="Photo_RC_L/M"/>
</dbReference>
<keyword evidence="13" id="KW-0007">Acetylation</keyword>
<evidence type="ECO:0000256" key="16">
    <source>
        <dbReference type="ARBA" id="ARBA00023004"/>
    </source>
</evidence>
<keyword evidence="15" id="KW-0560">Oxidoreductase</keyword>
<keyword evidence="8 19" id="KW-0812">Transmembrane</keyword>
<keyword evidence="14" id="KW-0157">Chromophore</keyword>
<keyword evidence="9" id="KW-0479">Metal-binding</keyword>
<comment type="similarity">
    <text evidence="2">Belongs to the reaction center PufL/M/PsbA/D family.</text>
</comment>
<organism evidence="20 21">
    <name type="scientific">Olea europaea subsp. europaea</name>
    <dbReference type="NCBI Taxonomy" id="158383"/>
    <lineage>
        <taxon>Eukaryota</taxon>
        <taxon>Viridiplantae</taxon>
        <taxon>Streptophyta</taxon>
        <taxon>Embryophyta</taxon>
        <taxon>Tracheophyta</taxon>
        <taxon>Spermatophyta</taxon>
        <taxon>Magnoliopsida</taxon>
        <taxon>eudicotyledons</taxon>
        <taxon>Gunneridae</taxon>
        <taxon>Pentapetalae</taxon>
        <taxon>asterids</taxon>
        <taxon>lamiids</taxon>
        <taxon>Lamiales</taxon>
        <taxon>Oleaceae</taxon>
        <taxon>Oleeae</taxon>
        <taxon>Olea</taxon>
    </lineage>
</organism>
<evidence type="ECO:0000256" key="4">
    <source>
        <dbReference type="ARBA" id="ARBA00022494"/>
    </source>
</evidence>
<evidence type="ECO:0000256" key="13">
    <source>
        <dbReference type="ARBA" id="ARBA00022990"/>
    </source>
</evidence>
<keyword evidence="17 19" id="KW-0472">Membrane</keyword>
<keyword evidence="11" id="KW-0249">Electron transport</keyword>
<evidence type="ECO:0000256" key="14">
    <source>
        <dbReference type="ARBA" id="ARBA00022991"/>
    </source>
</evidence>